<sequence length="118" mass="13392">MPVTEIKSQEDYGKLLKNYKVVIINANASWAGPCKVISPIYDKLSNQIPYNPELFILARLDIDDVPDLAEKLDIQSVPVFMIYENGKRKENLLMPSPTTLQKFLISWSDKAHELGKQG</sequence>
<protein>
    <submittedName>
        <fullName evidence="4">Thioredoxin</fullName>
    </submittedName>
</protein>
<dbReference type="InterPro" id="IPR036249">
    <property type="entry name" value="Thioredoxin-like_sf"/>
</dbReference>
<organism evidence="4 5">
    <name type="scientific">Fusarium globosum</name>
    <dbReference type="NCBI Taxonomy" id="78864"/>
    <lineage>
        <taxon>Eukaryota</taxon>
        <taxon>Fungi</taxon>
        <taxon>Dikarya</taxon>
        <taxon>Ascomycota</taxon>
        <taxon>Pezizomycotina</taxon>
        <taxon>Sordariomycetes</taxon>
        <taxon>Hypocreomycetidae</taxon>
        <taxon>Hypocreales</taxon>
        <taxon>Nectriaceae</taxon>
        <taxon>Fusarium</taxon>
        <taxon>Fusarium fujikuroi species complex</taxon>
    </lineage>
</organism>
<evidence type="ECO:0000256" key="2">
    <source>
        <dbReference type="ARBA" id="ARBA00023157"/>
    </source>
</evidence>
<dbReference type="Pfam" id="PF00085">
    <property type="entry name" value="Thioredoxin"/>
    <property type="match status" value="1"/>
</dbReference>
<accession>A0A8H6DAX9</accession>
<dbReference type="EMBL" id="JAAQPF010000227">
    <property type="protein sequence ID" value="KAF5710114.1"/>
    <property type="molecule type" value="Genomic_DNA"/>
</dbReference>
<reference evidence="4 5" key="1">
    <citation type="submission" date="2020-05" db="EMBL/GenBank/DDBJ databases">
        <title>Identification and distribution of gene clusters putatively required for synthesis of sphingolipid metabolism inhibitors in phylogenetically diverse species of the filamentous fungus Fusarium.</title>
        <authorList>
            <person name="Kim H.-S."/>
            <person name="Busman M."/>
            <person name="Brown D.W."/>
            <person name="Divon H."/>
            <person name="Uhlig S."/>
            <person name="Proctor R.H."/>
        </authorList>
    </citation>
    <scope>NUCLEOTIDE SEQUENCE [LARGE SCALE GENOMIC DNA]</scope>
    <source>
        <strain evidence="4 5">NRRL 26131</strain>
    </source>
</reference>
<evidence type="ECO:0000256" key="1">
    <source>
        <dbReference type="ARBA" id="ARBA00008987"/>
    </source>
</evidence>
<dbReference type="PANTHER" id="PTHR46115">
    <property type="entry name" value="THIOREDOXIN-LIKE PROTEIN 1"/>
    <property type="match status" value="1"/>
</dbReference>
<dbReference type="CDD" id="cd02947">
    <property type="entry name" value="TRX_family"/>
    <property type="match status" value="1"/>
</dbReference>
<dbReference type="PROSITE" id="PS51352">
    <property type="entry name" value="THIOREDOXIN_2"/>
    <property type="match status" value="1"/>
</dbReference>
<dbReference type="InterPro" id="IPR013766">
    <property type="entry name" value="Thioredoxin_domain"/>
</dbReference>
<dbReference type="SUPFAM" id="SSF52833">
    <property type="entry name" value="Thioredoxin-like"/>
    <property type="match status" value="1"/>
</dbReference>
<gene>
    <name evidence="4" type="ORF">FGLOB1_5659</name>
</gene>
<name>A0A8H6DAX9_9HYPO</name>
<comment type="caution">
    <text evidence="4">The sequence shown here is derived from an EMBL/GenBank/DDBJ whole genome shotgun (WGS) entry which is preliminary data.</text>
</comment>
<feature type="domain" description="Thioredoxin" evidence="3">
    <location>
        <begin position="1"/>
        <end position="113"/>
    </location>
</feature>
<evidence type="ECO:0000313" key="4">
    <source>
        <dbReference type="EMBL" id="KAF5710114.1"/>
    </source>
</evidence>
<keyword evidence="5" id="KW-1185">Reference proteome</keyword>
<comment type="similarity">
    <text evidence="1">Belongs to the thioredoxin family.</text>
</comment>
<dbReference type="AlphaFoldDB" id="A0A8H6DAX9"/>
<evidence type="ECO:0000259" key="3">
    <source>
        <dbReference type="PROSITE" id="PS51352"/>
    </source>
</evidence>
<proteinExistence type="inferred from homology"/>
<dbReference type="Proteomes" id="UP000532311">
    <property type="component" value="Unassembled WGS sequence"/>
</dbReference>
<keyword evidence="2" id="KW-1015">Disulfide bond</keyword>
<dbReference type="Gene3D" id="3.40.30.10">
    <property type="entry name" value="Glutaredoxin"/>
    <property type="match status" value="1"/>
</dbReference>
<evidence type="ECO:0000313" key="5">
    <source>
        <dbReference type="Proteomes" id="UP000532311"/>
    </source>
</evidence>